<dbReference type="Proteomes" id="UP000250321">
    <property type="component" value="Unassembled WGS sequence"/>
</dbReference>
<organism evidence="2 3">
    <name type="scientific">Prunus yedoensis var. nudiflora</name>
    <dbReference type="NCBI Taxonomy" id="2094558"/>
    <lineage>
        <taxon>Eukaryota</taxon>
        <taxon>Viridiplantae</taxon>
        <taxon>Streptophyta</taxon>
        <taxon>Embryophyta</taxon>
        <taxon>Tracheophyta</taxon>
        <taxon>Spermatophyta</taxon>
        <taxon>Magnoliopsida</taxon>
        <taxon>eudicotyledons</taxon>
        <taxon>Gunneridae</taxon>
        <taxon>Pentapetalae</taxon>
        <taxon>rosids</taxon>
        <taxon>fabids</taxon>
        <taxon>Rosales</taxon>
        <taxon>Rosaceae</taxon>
        <taxon>Amygdaloideae</taxon>
        <taxon>Amygdaleae</taxon>
        <taxon>Prunus</taxon>
    </lineage>
</organism>
<dbReference type="AlphaFoldDB" id="A0A314ZEA9"/>
<sequence length="63" mass="6539">MPSTQELMVVTELVVVEASTVPPVVEEPAPSDDLAKLYASLHEEGGSSASVAPLDDDSKATID</sequence>
<comment type="caution">
    <text evidence="2">The sequence shown here is derived from an EMBL/GenBank/DDBJ whole genome shotgun (WGS) entry which is preliminary data.</text>
</comment>
<keyword evidence="3" id="KW-1185">Reference proteome</keyword>
<feature type="region of interest" description="Disordered" evidence="1">
    <location>
        <begin position="44"/>
        <end position="63"/>
    </location>
</feature>
<dbReference type="EMBL" id="PJQY01000216">
    <property type="protein sequence ID" value="PQQ15824.1"/>
    <property type="molecule type" value="Genomic_DNA"/>
</dbReference>
<proteinExistence type="predicted"/>
<reference evidence="2 3" key="1">
    <citation type="submission" date="2018-02" db="EMBL/GenBank/DDBJ databases">
        <title>Draft genome of wild Prunus yedoensis var. nudiflora.</title>
        <authorList>
            <person name="Baek S."/>
            <person name="Kim J.-H."/>
            <person name="Choi K."/>
            <person name="Kim G.-B."/>
            <person name="Cho A."/>
            <person name="Jang H."/>
            <person name="Shin C.-H."/>
            <person name="Yu H.-J."/>
            <person name="Mun J.-H."/>
        </authorList>
    </citation>
    <scope>NUCLEOTIDE SEQUENCE [LARGE SCALE GENOMIC DNA]</scope>
    <source>
        <strain evidence="3">cv. Jeju island</strain>
        <tissue evidence="2">Leaf</tissue>
    </source>
</reference>
<gene>
    <name evidence="2" type="ORF">Pyn_19007</name>
</gene>
<evidence type="ECO:0000313" key="3">
    <source>
        <dbReference type="Proteomes" id="UP000250321"/>
    </source>
</evidence>
<name>A0A314ZEA9_PRUYE</name>
<evidence type="ECO:0000313" key="2">
    <source>
        <dbReference type="EMBL" id="PQQ15824.1"/>
    </source>
</evidence>
<accession>A0A314ZEA9</accession>
<protein>
    <submittedName>
        <fullName evidence="2">Uncharacterized protein</fullName>
    </submittedName>
</protein>
<evidence type="ECO:0000256" key="1">
    <source>
        <dbReference type="SAM" id="MobiDB-lite"/>
    </source>
</evidence>